<feature type="compositionally biased region" description="Basic and acidic residues" evidence="1">
    <location>
        <begin position="145"/>
        <end position="174"/>
    </location>
</feature>
<proteinExistence type="predicted"/>
<dbReference type="Proteomes" id="UP000007967">
    <property type="component" value="Chromosome"/>
</dbReference>
<reference evidence="2 3" key="2">
    <citation type="journal article" date="2010" name="Stand. Genomic Sci.">
        <title>Complete genome sequence of Kribbella flavida type strain (IFO 14399).</title>
        <authorList>
            <person name="Pukall R."/>
            <person name="Lapidus A."/>
            <person name="Glavina Del Rio T."/>
            <person name="Copeland A."/>
            <person name="Tice H."/>
            <person name="Cheng J.-F."/>
            <person name="Lucas S."/>
            <person name="Chen F."/>
            <person name="Nolan M."/>
            <person name="LaButti K."/>
            <person name="Pati A."/>
            <person name="Ivanova N."/>
            <person name="Mavrommatis K."/>
            <person name="Mikhailova N."/>
            <person name="Pitluck S."/>
            <person name="Bruce D."/>
            <person name="Goodwin L."/>
            <person name="Land M."/>
            <person name="Hauser L."/>
            <person name="Chang Y.-J."/>
            <person name="Jeffries C.D."/>
            <person name="Chen A."/>
            <person name="Palaniappan K."/>
            <person name="Chain P."/>
            <person name="Rohde M."/>
            <person name="Goeker M."/>
            <person name="Bristow J."/>
            <person name="Eisen J.A."/>
            <person name="Markowitz V."/>
            <person name="Hugenholtz P."/>
            <person name="Kyrpides N.C."/>
            <person name="Klenk H.-P."/>
            <person name="Brettin T."/>
        </authorList>
    </citation>
    <scope>NUCLEOTIDE SEQUENCE [LARGE SCALE GENOMIC DNA]</scope>
    <source>
        <strain evidence="3">DSM 17836 / JCM 10339 / NBRC 14399</strain>
    </source>
</reference>
<sequence length="182" mass="18657">MTKEPVGSVAEEAAKLFAVLQQAAAEAQGGDAAGKVARGETQPARQDPVDGDLSTEPGAARAGAGVDDAASVGSAEFAGGGSSGPGEEHRHGLGRGVECQWCPVCQVINKVRSTSPETIEQLSTAAAGVLGSVRSLLEAAAEAARQARVDAESRTTGEQDPERPARSRVDRIDVSEDPEPWD</sequence>
<dbReference type="HOGENOM" id="CLU_1480203_0_0_11"/>
<evidence type="ECO:0000256" key="1">
    <source>
        <dbReference type="SAM" id="MobiDB-lite"/>
    </source>
</evidence>
<dbReference type="AlphaFoldDB" id="D2Q092"/>
<feature type="compositionally biased region" description="Low complexity" evidence="1">
    <location>
        <begin position="58"/>
        <end position="77"/>
    </location>
</feature>
<feature type="region of interest" description="Disordered" evidence="1">
    <location>
        <begin position="28"/>
        <end position="93"/>
    </location>
</feature>
<organism evidence="2 3">
    <name type="scientific">Kribbella flavida (strain DSM 17836 / JCM 10339 / NBRC 14399)</name>
    <dbReference type="NCBI Taxonomy" id="479435"/>
    <lineage>
        <taxon>Bacteria</taxon>
        <taxon>Bacillati</taxon>
        <taxon>Actinomycetota</taxon>
        <taxon>Actinomycetes</taxon>
        <taxon>Propionibacteriales</taxon>
        <taxon>Kribbellaceae</taxon>
        <taxon>Kribbella</taxon>
    </lineage>
</organism>
<name>D2Q092_KRIFD</name>
<gene>
    <name evidence="2" type="ordered locus">Kfla_2819</name>
</gene>
<keyword evidence="3" id="KW-1185">Reference proteome</keyword>
<accession>D2Q092</accession>
<feature type="region of interest" description="Disordered" evidence="1">
    <location>
        <begin position="144"/>
        <end position="182"/>
    </location>
</feature>
<dbReference type="OrthoDB" id="5244810at2"/>
<evidence type="ECO:0000313" key="2">
    <source>
        <dbReference type="EMBL" id="ADB31884.1"/>
    </source>
</evidence>
<dbReference type="EMBL" id="CP001736">
    <property type="protein sequence ID" value="ADB31884.1"/>
    <property type="molecule type" value="Genomic_DNA"/>
</dbReference>
<evidence type="ECO:0000313" key="3">
    <source>
        <dbReference type="Proteomes" id="UP000007967"/>
    </source>
</evidence>
<dbReference type="KEGG" id="kfl:Kfla_2819"/>
<reference evidence="3" key="1">
    <citation type="submission" date="2009-09" db="EMBL/GenBank/DDBJ databases">
        <title>The complete genome of Kribbella flavida DSM 17836.</title>
        <authorList>
            <consortium name="US DOE Joint Genome Institute (JGI-PGF)"/>
            <person name="Lucas S."/>
            <person name="Copeland A."/>
            <person name="Lapidus A."/>
            <person name="Glavina del Rio T."/>
            <person name="Dalin E."/>
            <person name="Tice H."/>
            <person name="Bruce D."/>
            <person name="Goodwin L."/>
            <person name="Pitluck S."/>
            <person name="Kyrpides N."/>
            <person name="Mavromatis K."/>
            <person name="Ivanova N."/>
            <person name="Saunders E."/>
            <person name="Brettin T."/>
            <person name="Detter J.C."/>
            <person name="Han C."/>
            <person name="Larimer F."/>
            <person name="Land M."/>
            <person name="Hauser L."/>
            <person name="Markowitz V."/>
            <person name="Cheng J.-F."/>
            <person name="Hugenholtz P."/>
            <person name="Woyke T."/>
            <person name="Wu D."/>
            <person name="Pukall R."/>
            <person name="Klenk H.-P."/>
            <person name="Eisen J.A."/>
        </authorList>
    </citation>
    <scope>NUCLEOTIDE SEQUENCE [LARGE SCALE GENOMIC DNA]</scope>
    <source>
        <strain evidence="3">DSM 17836 / JCM 10339 / NBRC 14399</strain>
    </source>
</reference>
<dbReference type="STRING" id="479435.Kfla_2819"/>
<protein>
    <submittedName>
        <fullName evidence="2">Uncharacterized protein</fullName>
    </submittedName>
</protein>